<dbReference type="Gene3D" id="3.40.50.720">
    <property type="entry name" value="NAD(P)-binding Rossmann-like Domain"/>
    <property type="match status" value="1"/>
</dbReference>
<dbReference type="InterPro" id="IPR011032">
    <property type="entry name" value="GroES-like_sf"/>
</dbReference>
<dbReference type="AlphaFoldDB" id="A0A0D2XFG0"/>
<dbReference type="SUPFAM" id="SSF51735">
    <property type="entry name" value="NAD(P)-binding Rossmann-fold domains"/>
    <property type="match status" value="1"/>
</dbReference>
<evidence type="ECO:0000256" key="1">
    <source>
        <dbReference type="ARBA" id="ARBA00008072"/>
    </source>
</evidence>
<dbReference type="Pfam" id="PF08240">
    <property type="entry name" value="ADH_N"/>
    <property type="match status" value="1"/>
</dbReference>
<evidence type="ECO:0000256" key="2">
    <source>
        <dbReference type="ARBA" id="ARBA00023002"/>
    </source>
</evidence>
<dbReference type="InterPro" id="IPR036291">
    <property type="entry name" value="NAD(P)-bd_dom_sf"/>
</dbReference>
<evidence type="ECO:0000313" key="4">
    <source>
        <dbReference type="Proteomes" id="UP000002489"/>
    </source>
</evidence>
<gene>
    <name evidence="3" type="primary">28944832</name>
</gene>
<accession>A0A0D2XFG0</accession>
<dbReference type="SMART" id="SM00829">
    <property type="entry name" value="PKS_ER"/>
    <property type="match status" value="1"/>
</dbReference>
<dbReference type="InterPro" id="IPR013149">
    <property type="entry name" value="ADH-like_C"/>
</dbReference>
<dbReference type="Gene3D" id="3.90.180.10">
    <property type="entry name" value="Medium-chain alcohol dehydrogenases, catalytic domain"/>
    <property type="match status" value="1"/>
</dbReference>
<evidence type="ECO:0000313" key="3">
    <source>
        <dbReference type="EnsemblFungi" id="FOXG_02649P0"/>
    </source>
</evidence>
<keyword evidence="2" id="KW-0560">Oxidoreductase</keyword>
<dbReference type="Pfam" id="PF00107">
    <property type="entry name" value="ADH_zinc_N"/>
    <property type="match status" value="1"/>
</dbReference>
<dbReference type="EnsemblFungi" id="FOXG_02649T0">
    <property type="protein sequence ID" value="FOXG_02649P0"/>
    <property type="gene ID" value="FOXG_02649"/>
</dbReference>
<protein>
    <submittedName>
        <fullName evidence="3">Uncharacterized protein</fullName>
    </submittedName>
</protein>
<name>A0A0D2XFG0_FUSOF</name>
<reference evidence="4" key="1">
    <citation type="journal article" date="2012" name="Mol. Plant Microbe Interact.">
        <title>A highly conserved effector in Fusarium oxysporum is required for full virulence on Arabidopsis.</title>
        <authorList>
            <person name="Thatcher L.F."/>
            <person name="Gardiner D.M."/>
            <person name="Kazan K."/>
            <person name="Manners J."/>
        </authorList>
    </citation>
    <scope>NUCLEOTIDE SEQUENCE [LARGE SCALE GENOMIC DNA]</scope>
    <source>
        <strain evidence="4">Fo5176</strain>
    </source>
</reference>
<dbReference type="PANTHER" id="PTHR45348">
    <property type="entry name" value="HYPOTHETICAL OXIDOREDUCTASE (EUROFUNG)"/>
    <property type="match status" value="1"/>
</dbReference>
<dbReference type="STRING" id="426428.A0A0D2XFG0"/>
<organism evidence="3 4">
    <name type="scientific">Fusarium oxysporum (strain Fo5176)</name>
    <name type="common">Fusarium vascular wilt</name>
    <dbReference type="NCBI Taxonomy" id="660025"/>
    <lineage>
        <taxon>Eukaryota</taxon>
        <taxon>Fungi</taxon>
        <taxon>Dikarya</taxon>
        <taxon>Ascomycota</taxon>
        <taxon>Pezizomycotina</taxon>
        <taxon>Sordariomycetes</taxon>
        <taxon>Hypocreomycetidae</taxon>
        <taxon>Hypocreales</taxon>
        <taxon>Nectriaceae</taxon>
        <taxon>Fusarium</taxon>
        <taxon>Fusarium oxysporum species complex</taxon>
    </lineage>
</organism>
<comment type="similarity">
    <text evidence="1">Belongs to the zinc-containing alcohol dehydrogenase family.</text>
</comment>
<dbReference type="InterPro" id="IPR020843">
    <property type="entry name" value="ER"/>
</dbReference>
<sequence length="355" mass="37926">MTLPAQISILQADGTGILATKKVPMPKLRDGYLLIRTTAVGLNPIDWKQLQQGTELGSKFGYDYAGIVEEIGPGVSKPFKKGDRIAGLANGGNGMEPEDGSYGEYSVVKAGLAFRIPDNISDVEAAGLSVGIVTAAQGLYQSLKLPLPTHPASEPEYVLIYGGSTPTGILAIQLAKLSGLSVVTTSSAGNMDYVRSFGADAVFEYANVDKCVSDIRDFTAGRLRHALDCVSTPETARLCARALASETETYYSALLRLPPEVVTSVNPKIQSGYTAAYTAFGEDITKWGRLIPAKPEDYEFAVMLFELVRLLLHEGKLKPVRPLVNQGGKGLAGVLKGLEDLKAGRVRAAKLIYTL</sequence>
<reference evidence="3" key="2">
    <citation type="submission" date="2025-08" db="UniProtKB">
        <authorList>
            <consortium name="EnsemblFungi"/>
        </authorList>
    </citation>
    <scope>IDENTIFICATION</scope>
    <source>
        <strain evidence="3">4287 / CBS 123668 / FGSC 9935 / NRRL 34936</strain>
    </source>
</reference>
<dbReference type="SUPFAM" id="SSF50129">
    <property type="entry name" value="GroES-like"/>
    <property type="match status" value="1"/>
</dbReference>
<proteinExistence type="inferred from homology"/>
<dbReference type="InterPro" id="IPR013154">
    <property type="entry name" value="ADH-like_N"/>
</dbReference>
<dbReference type="InterPro" id="IPR047122">
    <property type="entry name" value="Trans-enoyl_RdTase-like"/>
</dbReference>
<dbReference type="PANTHER" id="PTHR45348:SF2">
    <property type="entry name" value="ZINC-TYPE ALCOHOL DEHYDROGENASE-LIKE PROTEIN C2E1P3.01"/>
    <property type="match status" value="1"/>
</dbReference>
<dbReference type="GO" id="GO:0016651">
    <property type="term" value="F:oxidoreductase activity, acting on NAD(P)H"/>
    <property type="evidence" value="ECO:0007669"/>
    <property type="project" value="InterPro"/>
</dbReference>
<dbReference type="CDD" id="cd08249">
    <property type="entry name" value="enoyl_reductase_like"/>
    <property type="match status" value="1"/>
</dbReference>
<dbReference type="Proteomes" id="UP000002489">
    <property type="component" value="Unassembled WGS sequence"/>
</dbReference>
<dbReference type="VEuPathDB" id="FungiDB:FOXG_02649"/>